<protein>
    <submittedName>
        <fullName evidence="2">Uncharacterized protein LOC142163296</fullName>
    </submittedName>
</protein>
<gene>
    <name evidence="2" type="primary">LOC142163296</name>
</gene>
<reference evidence="2" key="2">
    <citation type="submission" date="2025-08" db="UniProtKB">
        <authorList>
            <consortium name="RefSeq"/>
        </authorList>
    </citation>
    <scope>IDENTIFICATION</scope>
    <source>
        <tissue evidence="2">Leaf</tissue>
    </source>
</reference>
<organism evidence="1 2">
    <name type="scientific">Nicotiana tabacum</name>
    <name type="common">Common tobacco</name>
    <dbReference type="NCBI Taxonomy" id="4097"/>
    <lineage>
        <taxon>Eukaryota</taxon>
        <taxon>Viridiplantae</taxon>
        <taxon>Streptophyta</taxon>
        <taxon>Embryophyta</taxon>
        <taxon>Tracheophyta</taxon>
        <taxon>Spermatophyta</taxon>
        <taxon>Magnoliopsida</taxon>
        <taxon>eudicotyledons</taxon>
        <taxon>Gunneridae</taxon>
        <taxon>Pentapetalae</taxon>
        <taxon>asterids</taxon>
        <taxon>lamiids</taxon>
        <taxon>Solanales</taxon>
        <taxon>Solanaceae</taxon>
        <taxon>Nicotianoideae</taxon>
        <taxon>Nicotianeae</taxon>
        <taxon>Nicotiana</taxon>
    </lineage>
</organism>
<evidence type="ECO:0000313" key="1">
    <source>
        <dbReference type="Proteomes" id="UP000790787"/>
    </source>
</evidence>
<evidence type="ECO:0000313" key="2">
    <source>
        <dbReference type="RefSeq" id="XP_075076669.1"/>
    </source>
</evidence>
<accession>A0AC58RVB6</accession>
<sequence length="251" mass="28906">MKQDEDHRERIDRNGKTQFKRNWLHLKNRSLNGLKQPTPVQYDRLSKYFLKEGYKNDPICPCVFIKRSKSEFVIIVVYLIVYVDNLNIIGSSKELPKDVECLKKEFEMKYLAYLANNTQPDITFAGTIDMRLFYSNKSKLAMIGCADASYLSDPHKAQSQIGYLFTYGGTTISLRSMKQTIASTSSNHVGIVAIHEASQECIWLRSTTQHIQEMCDFPMKKYNPTTLYEDNDACIAQLKGGYIKGDQTKYF</sequence>
<dbReference type="RefSeq" id="XP_075076669.1">
    <property type="nucleotide sequence ID" value="XM_075220568.1"/>
</dbReference>
<keyword evidence="1" id="KW-1185">Reference proteome</keyword>
<reference evidence="1" key="1">
    <citation type="journal article" date="2014" name="Nat. Commun.">
        <title>The tobacco genome sequence and its comparison with those of tomato and potato.</title>
        <authorList>
            <person name="Sierro N."/>
            <person name="Battey J.N."/>
            <person name="Ouadi S."/>
            <person name="Bakaher N."/>
            <person name="Bovet L."/>
            <person name="Willig A."/>
            <person name="Goepfert S."/>
            <person name="Peitsch M.C."/>
            <person name="Ivanov N.V."/>
        </authorList>
    </citation>
    <scope>NUCLEOTIDE SEQUENCE [LARGE SCALE GENOMIC DNA]</scope>
</reference>
<proteinExistence type="predicted"/>
<dbReference type="Proteomes" id="UP000790787">
    <property type="component" value="Chromosome 8"/>
</dbReference>
<name>A0AC58RVB6_TOBAC</name>